<keyword evidence="9" id="KW-0739">Sodium transport</keyword>
<evidence type="ECO:0000256" key="10">
    <source>
        <dbReference type="ARBA" id="ARBA00054632"/>
    </source>
</evidence>
<keyword evidence="5" id="KW-0769">Symport</keyword>
<evidence type="ECO:0000256" key="5">
    <source>
        <dbReference type="ARBA" id="ARBA00022847"/>
    </source>
</evidence>
<keyword evidence="7" id="KW-0915">Sodium</keyword>
<feature type="transmembrane region" description="Helical" evidence="13">
    <location>
        <begin position="79"/>
        <end position="99"/>
    </location>
</feature>
<evidence type="ECO:0000256" key="3">
    <source>
        <dbReference type="ARBA" id="ARBA00022448"/>
    </source>
</evidence>
<dbReference type="PANTHER" id="PTHR11662">
    <property type="entry name" value="SOLUTE CARRIER FAMILY 17"/>
    <property type="match status" value="1"/>
</dbReference>
<dbReference type="Proteomes" id="UP001329430">
    <property type="component" value="Chromosome 7"/>
</dbReference>
<dbReference type="Gene3D" id="1.20.1250.20">
    <property type="entry name" value="MFS general substrate transporter like domains"/>
    <property type="match status" value="2"/>
</dbReference>
<comment type="function">
    <text evidence="10">May be an inorganic phosphate cotransporter.</text>
</comment>
<dbReference type="PROSITE" id="PS50850">
    <property type="entry name" value="MFS"/>
    <property type="match status" value="1"/>
</dbReference>
<evidence type="ECO:0000256" key="1">
    <source>
        <dbReference type="ARBA" id="ARBA00004141"/>
    </source>
</evidence>
<dbReference type="SUPFAM" id="SSF103473">
    <property type="entry name" value="MFS general substrate transporter"/>
    <property type="match status" value="1"/>
</dbReference>
<evidence type="ECO:0000256" key="9">
    <source>
        <dbReference type="ARBA" id="ARBA00023201"/>
    </source>
</evidence>
<feature type="transmembrane region" description="Helical" evidence="13">
    <location>
        <begin position="169"/>
        <end position="189"/>
    </location>
</feature>
<accession>A0AAN7VAC9</accession>
<feature type="region of interest" description="Disordered" evidence="12">
    <location>
        <begin position="1"/>
        <end position="20"/>
    </location>
</feature>
<dbReference type="InterPro" id="IPR020846">
    <property type="entry name" value="MFS_dom"/>
</dbReference>
<feature type="transmembrane region" description="Helical" evidence="13">
    <location>
        <begin position="262"/>
        <end position="283"/>
    </location>
</feature>
<dbReference type="GO" id="GO:0006820">
    <property type="term" value="P:monoatomic anion transport"/>
    <property type="evidence" value="ECO:0007669"/>
    <property type="project" value="TreeGrafter"/>
</dbReference>
<keyword evidence="16" id="KW-1185">Reference proteome</keyword>
<protein>
    <recommendedName>
        <fullName evidence="11">Putative inorganic phosphate cotransporter</fullName>
    </recommendedName>
</protein>
<feature type="transmembrane region" description="Helical" evidence="13">
    <location>
        <begin position="195"/>
        <end position="217"/>
    </location>
</feature>
<reference evidence="15 16" key="1">
    <citation type="journal article" date="2024" name="Insects">
        <title>An Improved Chromosome-Level Genome Assembly of the Firefly Pyrocoelia pectoralis.</title>
        <authorList>
            <person name="Fu X."/>
            <person name="Meyer-Rochow V.B."/>
            <person name="Ballantyne L."/>
            <person name="Zhu X."/>
        </authorList>
    </citation>
    <scope>NUCLEOTIDE SEQUENCE [LARGE SCALE GENOMIC DNA]</scope>
    <source>
        <strain evidence="15">XCY_ONT2</strain>
    </source>
</reference>
<dbReference type="GO" id="GO:0006814">
    <property type="term" value="P:sodium ion transport"/>
    <property type="evidence" value="ECO:0007669"/>
    <property type="project" value="UniProtKB-KW"/>
</dbReference>
<comment type="subcellular location">
    <subcellularLocation>
        <location evidence="1">Membrane</location>
        <topology evidence="1">Multi-pass membrane protein</topology>
    </subcellularLocation>
</comment>
<dbReference type="AlphaFoldDB" id="A0AAN7VAC9"/>
<evidence type="ECO:0000259" key="14">
    <source>
        <dbReference type="PROSITE" id="PS50850"/>
    </source>
</evidence>
<evidence type="ECO:0000256" key="4">
    <source>
        <dbReference type="ARBA" id="ARBA00022692"/>
    </source>
</evidence>
<proteinExistence type="inferred from homology"/>
<dbReference type="InterPro" id="IPR011701">
    <property type="entry name" value="MFS"/>
</dbReference>
<dbReference type="Pfam" id="PF07690">
    <property type="entry name" value="MFS_1"/>
    <property type="match status" value="1"/>
</dbReference>
<dbReference type="EMBL" id="JAVRBK010000007">
    <property type="protein sequence ID" value="KAK5641838.1"/>
    <property type="molecule type" value="Genomic_DNA"/>
</dbReference>
<name>A0AAN7VAC9_9COLE</name>
<evidence type="ECO:0000256" key="12">
    <source>
        <dbReference type="SAM" id="MobiDB-lite"/>
    </source>
</evidence>
<evidence type="ECO:0000256" key="13">
    <source>
        <dbReference type="SAM" id="Phobius"/>
    </source>
</evidence>
<feature type="transmembrane region" description="Helical" evidence="13">
    <location>
        <begin position="434"/>
        <end position="453"/>
    </location>
</feature>
<evidence type="ECO:0000256" key="2">
    <source>
        <dbReference type="ARBA" id="ARBA00008586"/>
    </source>
</evidence>
<evidence type="ECO:0000256" key="7">
    <source>
        <dbReference type="ARBA" id="ARBA00023053"/>
    </source>
</evidence>
<feature type="transmembrane region" description="Helical" evidence="13">
    <location>
        <begin position="337"/>
        <end position="356"/>
    </location>
</feature>
<evidence type="ECO:0000256" key="11">
    <source>
        <dbReference type="ARBA" id="ARBA00068450"/>
    </source>
</evidence>
<dbReference type="FunFam" id="1.20.1250.20:FF:000144">
    <property type="entry name" value="Picot, isoform B"/>
    <property type="match status" value="1"/>
</dbReference>
<feature type="transmembrane region" description="Helical" evidence="13">
    <location>
        <begin position="368"/>
        <end position="387"/>
    </location>
</feature>
<sequence>MENEQNEKLDSENGNLKETSANPPHWYGVRHSQMILLSFLPFLAYGMRVNMSVGIVAMTDKKASPNPAVPTYEWSDQSLILSSFFMGYFIPQAAAGVLAKNYGPKWVIAASFGVNSLMAIVMPFSASLGSWAVIVCRVFQGIGQGFLYPCIHQILAKWVPPLERARLGTFVYSGANLGTVISMSFTGWLSGSWVGWPWAFYIYGAVGLLWTIVWIVLGKNSPAQHQTINPQERKYIEVSLGSTEGGVTPPTPWKAIFTSVPFWALLIVHSGQSWGFTTLLTNIPSYMSNVLDFDIRKNGALSAGPYLVFWIFSLASATISDFAVSRNYVTTGFARKMSNSIALCVPGVGLTVLGIIGDAKWDITDVALALLFISVGFNGSSTCGYHMNHMDLSPVHSGTLMGITNGIGNFFGVLAPLLLQVIVTEQSNPLQWAIVFYIASAIYIITNGIFVVFGSGEIQPWNNVDGDEKRR</sequence>
<evidence type="ECO:0000313" key="15">
    <source>
        <dbReference type="EMBL" id="KAK5641838.1"/>
    </source>
</evidence>
<dbReference type="CDD" id="cd17318">
    <property type="entry name" value="MFS_SLC17"/>
    <property type="match status" value="1"/>
</dbReference>
<evidence type="ECO:0000256" key="6">
    <source>
        <dbReference type="ARBA" id="ARBA00022989"/>
    </source>
</evidence>
<feature type="transmembrane region" description="Helical" evidence="13">
    <location>
        <begin position="303"/>
        <end position="325"/>
    </location>
</feature>
<feature type="domain" description="Major facilitator superfamily (MFS) profile" evidence="14">
    <location>
        <begin position="34"/>
        <end position="458"/>
    </location>
</feature>
<feature type="transmembrane region" description="Helical" evidence="13">
    <location>
        <begin position="106"/>
        <end position="124"/>
    </location>
</feature>
<keyword evidence="8 13" id="KW-0472">Membrane</keyword>
<dbReference type="GO" id="GO:0016020">
    <property type="term" value="C:membrane"/>
    <property type="evidence" value="ECO:0007669"/>
    <property type="project" value="UniProtKB-SubCell"/>
</dbReference>
<evidence type="ECO:0000256" key="8">
    <source>
        <dbReference type="ARBA" id="ARBA00023136"/>
    </source>
</evidence>
<feature type="transmembrane region" description="Helical" evidence="13">
    <location>
        <begin position="130"/>
        <end position="148"/>
    </location>
</feature>
<keyword evidence="9" id="KW-0406">Ion transport</keyword>
<keyword evidence="3" id="KW-0813">Transport</keyword>
<dbReference type="GO" id="GO:0015293">
    <property type="term" value="F:symporter activity"/>
    <property type="evidence" value="ECO:0007669"/>
    <property type="project" value="UniProtKB-KW"/>
</dbReference>
<keyword evidence="6 13" id="KW-1133">Transmembrane helix</keyword>
<dbReference type="InterPro" id="IPR036259">
    <property type="entry name" value="MFS_trans_sf"/>
</dbReference>
<feature type="transmembrane region" description="Helical" evidence="13">
    <location>
        <begin position="399"/>
        <end position="422"/>
    </location>
</feature>
<feature type="transmembrane region" description="Helical" evidence="13">
    <location>
        <begin position="35"/>
        <end position="59"/>
    </location>
</feature>
<dbReference type="InterPro" id="IPR050382">
    <property type="entry name" value="MFS_Na/Anion_cotransporter"/>
</dbReference>
<comment type="caution">
    <text evidence="15">The sequence shown here is derived from an EMBL/GenBank/DDBJ whole genome shotgun (WGS) entry which is preliminary data.</text>
</comment>
<gene>
    <name evidence="15" type="ORF">RI129_010385</name>
</gene>
<dbReference type="PANTHER" id="PTHR11662:SF280">
    <property type="entry name" value="FI21844P1-RELATED"/>
    <property type="match status" value="1"/>
</dbReference>
<comment type="similarity">
    <text evidence="2">Belongs to the major facilitator superfamily. Sodium/anion cotransporter family.</text>
</comment>
<evidence type="ECO:0000313" key="16">
    <source>
        <dbReference type="Proteomes" id="UP001329430"/>
    </source>
</evidence>
<organism evidence="15 16">
    <name type="scientific">Pyrocoelia pectoralis</name>
    <dbReference type="NCBI Taxonomy" id="417401"/>
    <lineage>
        <taxon>Eukaryota</taxon>
        <taxon>Metazoa</taxon>
        <taxon>Ecdysozoa</taxon>
        <taxon>Arthropoda</taxon>
        <taxon>Hexapoda</taxon>
        <taxon>Insecta</taxon>
        <taxon>Pterygota</taxon>
        <taxon>Neoptera</taxon>
        <taxon>Endopterygota</taxon>
        <taxon>Coleoptera</taxon>
        <taxon>Polyphaga</taxon>
        <taxon>Elateriformia</taxon>
        <taxon>Elateroidea</taxon>
        <taxon>Lampyridae</taxon>
        <taxon>Lampyrinae</taxon>
        <taxon>Pyrocoelia</taxon>
    </lineage>
</organism>
<feature type="compositionally biased region" description="Basic and acidic residues" evidence="12">
    <location>
        <begin position="1"/>
        <end position="11"/>
    </location>
</feature>
<dbReference type="FunFam" id="1.20.1250.20:FF:000003">
    <property type="entry name" value="Solute carrier family 17 member 3"/>
    <property type="match status" value="1"/>
</dbReference>
<keyword evidence="4 13" id="KW-0812">Transmembrane</keyword>